<dbReference type="PANTHER" id="PTHR34131">
    <property type="entry name" value="(RAP ANNOTATION RELEASE2) GALACTOSE-BINDING LIKE DOMAIN CONTAINING PROTEIN"/>
    <property type="match status" value="1"/>
</dbReference>
<evidence type="ECO:0000313" key="1">
    <source>
        <dbReference type="EMBL" id="KAK1274793.1"/>
    </source>
</evidence>
<dbReference type="Proteomes" id="UP001179952">
    <property type="component" value="Unassembled WGS sequence"/>
</dbReference>
<dbReference type="PANTHER" id="PTHR34131:SF2">
    <property type="entry name" value="FAMILY PROTEIN, PUTATIVE (DUF1997)-RELATED"/>
    <property type="match status" value="1"/>
</dbReference>
<keyword evidence="2" id="KW-1185">Reference proteome</keyword>
<gene>
    <name evidence="1" type="ORF">QJS04_geneDACA004176</name>
</gene>
<dbReference type="EMBL" id="JAUJYN010000003">
    <property type="protein sequence ID" value="KAK1274793.1"/>
    <property type="molecule type" value="Genomic_DNA"/>
</dbReference>
<evidence type="ECO:0000313" key="2">
    <source>
        <dbReference type="Proteomes" id="UP001179952"/>
    </source>
</evidence>
<organism evidence="1 2">
    <name type="scientific">Acorus gramineus</name>
    <name type="common">Dwarf sweet flag</name>
    <dbReference type="NCBI Taxonomy" id="55184"/>
    <lineage>
        <taxon>Eukaryota</taxon>
        <taxon>Viridiplantae</taxon>
        <taxon>Streptophyta</taxon>
        <taxon>Embryophyta</taxon>
        <taxon>Tracheophyta</taxon>
        <taxon>Spermatophyta</taxon>
        <taxon>Magnoliopsida</taxon>
        <taxon>Liliopsida</taxon>
        <taxon>Acoraceae</taxon>
        <taxon>Acorus</taxon>
    </lineage>
</organism>
<proteinExistence type="predicted"/>
<accession>A0AAV9BFI6</accession>
<comment type="caution">
    <text evidence="1">The sequence shown here is derived from an EMBL/GenBank/DDBJ whole genome shotgun (WGS) entry which is preliminary data.</text>
</comment>
<protein>
    <submittedName>
        <fullName evidence="1">Uncharacterized protein</fullName>
    </submittedName>
</protein>
<reference evidence="1" key="1">
    <citation type="journal article" date="2023" name="Nat. Commun.">
        <title>Diploid and tetraploid genomes of Acorus and the evolution of monocots.</title>
        <authorList>
            <person name="Ma L."/>
            <person name="Liu K.W."/>
            <person name="Li Z."/>
            <person name="Hsiao Y.Y."/>
            <person name="Qi Y."/>
            <person name="Fu T."/>
            <person name="Tang G.D."/>
            <person name="Zhang D."/>
            <person name="Sun W.H."/>
            <person name="Liu D.K."/>
            <person name="Li Y."/>
            <person name="Chen G.Z."/>
            <person name="Liu X.D."/>
            <person name="Liao X.Y."/>
            <person name="Jiang Y.T."/>
            <person name="Yu X."/>
            <person name="Hao Y."/>
            <person name="Huang J."/>
            <person name="Zhao X.W."/>
            <person name="Ke S."/>
            <person name="Chen Y.Y."/>
            <person name="Wu W.L."/>
            <person name="Hsu J.L."/>
            <person name="Lin Y.F."/>
            <person name="Huang M.D."/>
            <person name="Li C.Y."/>
            <person name="Huang L."/>
            <person name="Wang Z.W."/>
            <person name="Zhao X."/>
            <person name="Zhong W.Y."/>
            <person name="Peng D.H."/>
            <person name="Ahmad S."/>
            <person name="Lan S."/>
            <person name="Zhang J.S."/>
            <person name="Tsai W.C."/>
            <person name="Van de Peer Y."/>
            <person name="Liu Z.J."/>
        </authorList>
    </citation>
    <scope>NUCLEOTIDE SEQUENCE</scope>
    <source>
        <strain evidence="1">SCP</strain>
    </source>
</reference>
<sequence>MDCKGECFLRASGVSVPPPPPPPLLNKKGLVFYTARHPILETRCRISRAPSPSPHSLPTLRRSEVMQVVEANYFSPKNKTAKLSAEHKERIILPGYADDRNRTFPIGEFLRHPSGMESMLNTKALQSFQSLDSNTYSTCTYFSSFHPVQGFRCTGAAKQSIFRLEILFAAFMRNHITWDSNGTEPSLDVDVKLNITLQVYTSPFNLLPISMVEVPGNLLNIATVTGEDPPDSHLDSTK</sequence>
<reference evidence="1" key="2">
    <citation type="submission" date="2023-06" db="EMBL/GenBank/DDBJ databases">
        <authorList>
            <person name="Ma L."/>
            <person name="Liu K.-W."/>
            <person name="Li Z."/>
            <person name="Hsiao Y.-Y."/>
            <person name="Qi Y."/>
            <person name="Fu T."/>
            <person name="Tang G."/>
            <person name="Zhang D."/>
            <person name="Sun W.-H."/>
            <person name="Liu D.-K."/>
            <person name="Li Y."/>
            <person name="Chen G.-Z."/>
            <person name="Liu X.-D."/>
            <person name="Liao X.-Y."/>
            <person name="Jiang Y.-T."/>
            <person name="Yu X."/>
            <person name="Hao Y."/>
            <person name="Huang J."/>
            <person name="Zhao X.-W."/>
            <person name="Ke S."/>
            <person name="Chen Y.-Y."/>
            <person name="Wu W.-L."/>
            <person name="Hsu J.-L."/>
            <person name="Lin Y.-F."/>
            <person name="Huang M.-D."/>
            <person name="Li C.-Y."/>
            <person name="Huang L."/>
            <person name="Wang Z.-W."/>
            <person name="Zhao X."/>
            <person name="Zhong W.-Y."/>
            <person name="Peng D.-H."/>
            <person name="Ahmad S."/>
            <person name="Lan S."/>
            <person name="Zhang J.-S."/>
            <person name="Tsai W.-C."/>
            <person name="Van De Peer Y."/>
            <person name="Liu Z.-J."/>
        </authorList>
    </citation>
    <scope>NUCLEOTIDE SEQUENCE</scope>
    <source>
        <strain evidence="1">SCP</strain>
        <tissue evidence="1">Leaves</tissue>
    </source>
</reference>
<dbReference type="AlphaFoldDB" id="A0AAV9BFI6"/>
<name>A0AAV9BFI6_ACOGR</name>